<comment type="subcellular location">
    <subcellularLocation>
        <location evidence="1">Cell membrane</location>
        <topology evidence="1">Multi-pass membrane protein</topology>
    </subcellularLocation>
</comment>
<gene>
    <name evidence="7" type="ORF">NPIL_209291</name>
</gene>
<feature type="transmembrane region" description="Helical" evidence="6">
    <location>
        <begin position="108"/>
        <end position="130"/>
    </location>
</feature>
<evidence type="ECO:0000256" key="3">
    <source>
        <dbReference type="ARBA" id="ARBA00022692"/>
    </source>
</evidence>
<dbReference type="Proteomes" id="UP000887013">
    <property type="component" value="Unassembled WGS sequence"/>
</dbReference>
<evidence type="ECO:0000256" key="1">
    <source>
        <dbReference type="ARBA" id="ARBA00004651"/>
    </source>
</evidence>
<evidence type="ECO:0000256" key="2">
    <source>
        <dbReference type="ARBA" id="ARBA00022475"/>
    </source>
</evidence>
<evidence type="ECO:0000256" key="5">
    <source>
        <dbReference type="ARBA" id="ARBA00023136"/>
    </source>
</evidence>
<evidence type="ECO:0000256" key="4">
    <source>
        <dbReference type="ARBA" id="ARBA00022989"/>
    </source>
</evidence>
<proteinExistence type="predicted"/>
<feature type="transmembrane region" description="Helical" evidence="6">
    <location>
        <begin position="39"/>
        <end position="63"/>
    </location>
</feature>
<keyword evidence="2" id="KW-1003">Cell membrane</keyword>
<organism evidence="7 8">
    <name type="scientific">Nephila pilipes</name>
    <name type="common">Giant wood spider</name>
    <name type="synonym">Nephila maculata</name>
    <dbReference type="NCBI Taxonomy" id="299642"/>
    <lineage>
        <taxon>Eukaryota</taxon>
        <taxon>Metazoa</taxon>
        <taxon>Ecdysozoa</taxon>
        <taxon>Arthropoda</taxon>
        <taxon>Chelicerata</taxon>
        <taxon>Arachnida</taxon>
        <taxon>Araneae</taxon>
        <taxon>Araneomorphae</taxon>
        <taxon>Entelegynae</taxon>
        <taxon>Araneoidea</taxon>
        <taxon>Nephilidae</taxon>
        <taxon>Nephila</taxon>
    </lineage>
</organism>
<name>A0A8X6QT88_NEPPI</name>
<comment type="caution">
    <text evidence="7">The sequence shown here is derived from an EMBL/GenBank/DDBJ whole genome shotgun (WGS) entry which is preliminary data.</text>
</comment>
<dbReference type="OrthoDB" id="6425914at2759"/>
<keyword evidence="4 6" id="KW-1133">Transmembrane helix</keyword>
<evidence type="ECO:0000313" key="7">
    <source>
        <dbReference type="EMBL" id="GFU30628.1"/>
    </source>
</evidence>
<dbReference type="InterPro" id="IPR013604">
    <property type="entry name" value="7TM_chemorcpt"/>
</dbReference>
<reference evidence="7" key="1">
    <citation type="submission" date="2020-08" db="EMBL/GenBank/DDBJ databases">
        <title>Multicomponent nature underlies the extraordinary mechanical properties of spider dragline silk.</title>
        <authorList>
            <person name="Kono N."/>
            <person name="Nakamura H."/>
            <person name="Mori M."/>
            <person name="Yoshida Y."/>
            <person name="Ohtoshi R."/>
            <person name="Malay A.D."/>
            <person name="Moran D.A.P."/>
            <person name="Tomita M."/>
            <person name="Numata K."/>
            <person name="Arakawa K."/>
        </authorList>
    </citation>
    <scope>NUCLEOTIDE SEQUENCE</scope>
</reference>
<keyword evidence="3 6" id="KW-0812">Transmembrane</keyword>
<keyword evidence="8" id="KW-1185">Reference proteome</keyword>
<evidence type="ECO:0008006" key="9">
    <source>
        <dbReference type="Google" id="ProtNLM"/>
    </source>
</evidence>
<protein>
    <recommendedName>
        <fullName evidence="9">Gustatory receptor</fullName>
    </recommendedName>
</protein>
<accession>A0A8X6QT88</accession>
<dbReference type="EMBL" id="BMAW01033522">
    <property type="protein sequence ID" value="GFU30628.1"/>
    <property type="molecule type" value="Genomic_DNA"/>
</dbReference>
<dbReference type="GO" id="GO:0005886">
    <property type="term" value="C:plasma membrane"/>
    <property type="evidence" value="ECO:0007669"/>
    <property type="project" value="UniProtKB-SubCell"/>
</dbReference>
<evidence type="ECO:0000256" key="6">
    <source>
        <dbReference type="SAM" id="Phobius"/>
    </source>
</evidence>
<dbReference type="GO" id="GO:0050909">
    <property type="term" value="P:sensory perception of taste"/>
    <property type="evidence" value="ECO:0007669"/>
    <property type="project" value="InterPro"/>
</dbReference>
<feature type="transmembrane region" description="Helical" evidence="6">
    <location>
        <begin position="142"/>
        <end position="163"/>
    </location>
</feature>
<sequence>MPILGTMFVWSFEIDELDLEKDVKIFFKKTGLPKIIRYFYIYLLLLFKSAFQNMLTVFCTLIFEDFGQALIRCKKNLCQSHVQLEDMFRLYERILHCRNCIENTFGECLFLLTFLGLLNVFGTTTVILGYDSGDWASLETISVMYSCVNFSILMCMMFFAAGVNEKDTSFRNAISLHILQGRSRNFQNDPFLGITAFGNESITFSGCGYFRFTKGFILTAIGGLLTYSMLLNQFQIQN</sequence>
<evidence type="ECO:0000313" key="8">
    <source>
        <dbReference type="Proteomes" id="UP000887013"/>
    </source>
</evidence>
<dbReference type="AlphaFoldDB" id="A0A8X6QT88"/>
<keyword evidence="5 6" id="KW-0472">Membrane</keyword>
<dbReference type="Pfam" id="PF08395">
    <property type="entry name" value="7tm_7"/>
    <property type="match status" value="1"/>
</dbReference>